<organism evidence="4 5">
    <name type="scientific">Campylobacter novaezeelandiae</name>
    <dbReference type="NCBI Taxonomy" id="2267891"/>
    <lineage>
        <taxon>Bacteria</taxon>
        <taxon>Pseudomonadati</taxon>
        <taxon>Campylobacterota</taxon>
        <taxon>Epsilonproteobacteria</taxon>
        <taxon>Campylobacterales</taxon>
        <taxon>Campylobacteraceae</taxon>
        <taxon>Campylobacter</taxon>
    </lineage>
</organism>
<evidence type="ECO:0000259" key="3">
    <source>
        <dbReference type="Pfam" id="PF01051"/>
    </source>
</evidence>
<feature type="domain" description="Initiator Rep protein WH1" evidence="3">
    <location>
        <begin position="13"/>
        <end position="164"/>
    </location>
</feature>
<dbReference type="OrthoDB" id="5362765at2"/>
<comment type="similarity">
    <text evidence="1">Belongs to the initiator RepB protein family.</text>
</comment>
<dbReference type="GO" id="GO:0006270">
    <property type="term" value="P:DNA replication initiation"/>
    <property type="evidence" value="ECO:0007669"/>
    <property type="project" value="InterPro"/>
</dbReference>
<evidence type="ECO:0000313" key="5">
    <source>
        <dbReference type="Proteomes" id="UP000292583"/>
    </source>
</evidence>
<dbReference type="EMBL" id="QPGR01000015">
    <property type="protein sequence ID" value="TBR79540.1"/>
    <property type="molecule type" value="Genomic_DNA"/>
</dbReference>
<dbReference type="Proteomes" id="UP000292583">
    <property type="component" value="Unassembled WGS sequence"/>
</dbReference>
<name>A0A4Q9JTD1_9BACT</name>
<comment type="caution">
    <text evidence="4">The sequence shown here is derived from an EMBL/GenBank/DDBJ whole genome shotgun (WGS) entry which is preliminary data.</text>
</comment>
<accession>A0A4Q9JTD1</accession>
<dbReference type="GO" id="GO:0003887">
    <property type="term" value="F:DNA-directed DNA polymerase activity"/>
    <property type="evidence" value="ECO:0007669"/>
    <property type="project" value="InterPro"/>
</dbReference>
<dbReference type="InterPro" id="IPR000525">
    <property type="entry name" value="Initiator_Rep_WH1"/>
</dbReference>
<dbReference type="RefSeq" id="WP_131186848.1">
    <property type="nucleotide sequence ID" value="NZ_QPGR01000015.1"/>
</dbReference>
<dbReference type="AlphaFoldDB" id="A0A4Q9JTD1"/>
<feature type="compositionally biased region" description="Basic and acidic residues" evidence="2">
    <location>
        <begin position="271"/>
        <end position="280"/>
    </location>
</feature>
<dbReference type="InterPro" id="IPR036388">
    <property type="entry name" value="WH-like_DNA-bd_sf"/>
</dbReference>
<keyword evidence="5" id="KW-1185">Reference proteome</keyword>
<proteinExistence type="inferred from homology"/>
<evidence type="ECO:0000256" key="1">
    <source>
        <dbReference type="ARBA" id="ARBA00038283"/>
    </source>
</evidence>
<protein>
    <submittedName>
        <fullName evidence="4">Replication initiation protein</fullName>
    </submittedName>
</protein>
<gene>
    <name evidence="4" type="ORF">DU473_07040</name>
</gene>
<reference evidence="4 5" key="1">
    <citation type="submission" date="2018-07" db="EMBL/GenBank/DDBJ databases">
        <title>Campylobacter zealandensis sp. nov., isolated from birds and water in New Zealand.</title>
        <authorList>
            <person name="Wilkinson D.A."/>
            <person name="Biggs P.J."/>
            <person name="French N.P."/>
            <person name="Midwinter A.C."/>
        </authorList>
    </citation>
    <scope>NUCLEOTIDE SEQUENCE [LARGE SCALE GENOMIC DNA]</scope>
    <source>
        <strain evidence="4 5">B423b</strain>
    </source>
</reference>
<evidence type="ECO:0000313" key="4">
    <source>
        <dbReference type="EMBL" id="TBR79540.1"/>
    </source>
</evidence>
<dbReference type="Pfam" id="PF01051">
    <property type="entry name" value="Rep3_N"/>
    <property type="match status" value="1"/>
</dbReference>
<dbReference type="Gene3D" id="1.10.10.10">
    <property type="entry name" value="Winged helix-like DNA-binding domain superfamily/Winged helix DNA-binding domain"/>
    <property type="match status" value="1"/>
</dbReference>
<dbReference type="InterPro" id="IPR036390">
    <property type="entry name" value="WH_DNA-bd_sf"/>
</dbReference>
<feature type="region of interest" description="Disordered" evidence="2">
    <location>
        <begin position="259"/>
        <end position="280"/>
    </location>
</feature>
<dbReference type="SUPFAM" id="SSF46785">
    <property type="entry name" value="Winged helix' DNA-binding domain"/>
    <property type="match status" value="1"/>
</dbReference>
<sequence>MRKIKEKRSDSLIYHNDLNCFTFKNFKSVDYNLFFTICYYASKNIKSTKNIIPISLSFEQLRDFLPQEKNKKRFYENVVAFAVKLNNLKTSNYFLDNEGYRIYSVSSFFDEITVNEKEENIIFKIKEKWLNLIVNVVKEYTIVDLKTFCKISNKYTKNLYRYLSQWQSTGEFIIPFEKFNILLDIPASYDIEKIEKRIIFPSIKLFKDNNYFKNLEYIKEKDKTKQGRGGQVTTFTFTYDIPEERKEKMLNLGKRWGRKMKSENTNPPPPVKRETVLTFN</sequence>
<evidence type="ECO:0000256" key="2">
    <source>
        <dbReference type="SAM" id="MobiDB-lite"/>
    </source>
</evidence>